<protein>
    <submittedName>
        <fullName evidence="3">Putative pentatricopeptide</fullName>
    </submittedName>
</protein>
<accession>A0A2P6QCM4</accession>
<comment type="caution">
    <text evidence="3">The sequence shown here is derived from an EMBL/GenBank/DDBJ whole genome shotgun (WGS) entry which is preliminary data.</text>
</comment>
<evidence type="ECO:0000313" key="3">
    <source>
        <dbReference type="EMBL" id="PRQ31935.1"/>
    </source>
</evidence>
<dbReference type="STRING" id="74649.A0A2P6QCM4"/>
<dbReference type="GO" id="GO:0003723">
    <property type="term" value="F:RNA binding"/>
    <property type="evidence" value="ECO:0007669"/>
    <property type="project" value="InterPro"/>
</dbReference>
<evidence type="ECO:0000256" key="1">
    <source>
        <dbReference type="ARBA" id="ARBA00022737"/>
    </source>
</evidence>
<dbReference type="EMBL" id="PDCK01000043">
    <property type="protein sequence ID" value="PRQ31935.1"/>
    <property type="molecule type" value="Genomic_DNA"/>
</dbReference>
<dbReference type="PANTHER" id="PTHR47926">
    <property type="entry name" value="PENTATRICOPEPTIDE REPEAT-CONTAINING PROTEIN"/>
    <property type="match status" value="1"/>
</dbReference>
<dbReference type="InterPro" id="IPR046960">
    <property type="entry name" value="PPR_At4g14850-like_plant"/>
</dbReference>
<feature type="repeat" description="PPR" evidence="2">
    <location>
        <begin position="42"/>
        <end position="76"/>
    </location>
</feature>
<keyword evidence="1" id="KW-0677">Repeat</keyword>
<name>A0A2P6QCM4_ROSCH</name>
<dbReference type="AlphaFoldDB" id="A0A2P6QCM4"/>
<keyword evidence="4" id="KW-1185">Reference proteome</keyword>
<dbReference type="Gramene" id="PRQ31935">
    <property type="protein sequence ID" value="PRQ31935"/>
    <property type="gene ID" value="RchiOBHm_Chr5g0040881"/>
</dbReference>
<dbReference type="Proteomes" id="UP000238479">
    <property type="component" value="Chromosome 5"/>
</dbReference>
<sequence>MTVFLFRFDQDPFVQTSLIHMYSACGNLMLVRQVFDEINQPDLPSWNSIIDAYAKVGLIDVVGEVFDEMPKRNVISWSCIIKVYNKGVCNDVSGYKEVLALILLIIESKLCFL</sequence>
<dbReference type="Pfam" id="PF01535">
    <property type="entry name" value="PPR"/>
    <property type="match status" value="2"/>
</dbReference>
<evidence type="ECO:0000313" key="4">
    <source>
        <dbReference type="Proteomes" id="UP000238479"/>
    </source>
</evidence>
<dbReference type="PROSITE" id="PS51375">
    <property type="entry name" value="PPR"/>
    <property type="match status" value="1"/>
</dbReference>
<dbReference type="InterPro" id="IPR011990">
    <property type="entry name" value="TPR-like_helical_dom_sf"/>
</dbReference>
<proteinExistence type="predicted"/>
<evidence type="ECO:0000256" key="2">
    <source>
        <dbReference type="PROSITE-ProRule" id="PRU00708"/>
    </source>
</evidence>
<organism evidence="3 4">
    <name type="scientific">Rosa chinensis</name>
    <name type="common">China rose</name>
    <dbReference type="NCBI Taxonomy" id="74649"/>
    <lineage>
        <taxon>Eukaryota</taxon>
        <taxon>Viridiplantae</taxon>
        <taxon>Streptophyta</taxon>
        <taxon>Embryophyta</taxon>
        <taxon>Tracheophyta</taxon>
        <taxon>Spermatophyta</taxon>
        <taxon>Magnoliopsida</taxon>
        <taxon>eudicotyledons</taxon>
        <taxon>Gunneridae</taxon>
        <taxon>Pentapetalae</taxon>
        <taxon>rosids</taxon>
        <taxon>fabids</taxon>
        <taxon>Rosales</taxon>
        <taxon>Rosaceae</taxon>
        <taxon>Rosoideae</taxon>
        <taxon>Rosoideae incertae sedis</taxon>
        <taxon>Rosa</taxon>
    </lineage>
</organism>
<dbReference type="InterPro" id="IPR002885">
    <property type="entry name" value="PPR_rpt"/>
</dbReference>
<gene>
    <name evidence="3" type="ORF">RchiOBHm_Chr5g0040881</name>
</gene>
<dbReference type="NCBIfam" id="TIGR00756">
    <property type="entry name" value="PPR"/>
    <property type="match status" value="1"/>
</dbReference>
<dbReference type="Gene3D" id="1.25.40.10">
    <property type="entry name" value="Tetratricopeptide repeat domain"/>
    <property type="match status" value="1"/>
</dbReference>
<reference evidence="3 4" key="1">
    <citation type="journal article" date="2018" name="Nat. Genet.">
        <title>The Rosa genome provides new insights in the design of modern roses.</title>
        <authorList>
            <person name="Bendahmane M."/>
        </authorList>
    </citation>
    <scope>NUCLEOTIDE SEQUENCE [LARGE SCALE GENOMIC DNA]</scope>
    <source>
        <strain evidence="4">cv. Old Blush</strain>
    </source>
</reference>
<dbReference type="GO" id="GO:0009451">
    <property type="term" value="P:RNA modification"/>
    <property type="evidence" value="ECO:0007669"/>
    <property type="project" value="InterPro"/>
</dbReference>